<dbReference type="Pfam" id="PF00512">
    <property type="entry name" value="HisKA"/>
    <property type="match status" value="1"/>
</dbReference>
<keyword evidence="8" id="KW-0547">Nucleotide-binding</keyword>
<evidence type="ECO:0000256" key="4">
    <source>
        <dbReference type="ARBA" id="ARBA00022475"/>
    </source>
</evidence>
<dbReference type="PANTHER" id="PTHR42878:SF7">
    <property type="entry name" value="SENSOR HISTIDINE KINASE GLRK"/>
    <property type="match status" value="1"/>
</dbReference>
<evidence type="ECO:0000256" key="6">
    <source>
        <dbReference type="ARBA" id="ARBA00022679"/>
    </source>
</evidence>
<name>A0A516Q6D4_9ACTN</name>
<dbReference type="PANTHER" id="PTHR42878">
    <property type="entry name" value="TWO-COMPONENT HISTIDINE KINASE"/>
    <property type="match status" value="1"/>
</dbReference>
<protein>
    <recommendedName>
        <fullName evidence="14">Sensor histidine kinase MtrB</fullName>
        <ecNumber evidence="3">2.7.13.3</ecNumber>
    </recommendedName>
    <alternativeName>
        <fullName evidence="15">Sensor-like histidine kinase SenX3</fullName>
    </alternativeName>
</protein>
<dbReference type="GO" id="GO:0000155">
    <property type="term" value="F:phosphorelay sensor kinase activity"/>
    <property type="evidence" value="ECO:0007669"/>
    <property type="project" value="InterPro"/>
</dbReference>
<dbReference type="SUPFAM" id="SSF55874">
    <property type="entry name" value="ATPase domain of HSP90 chaperone/DNA topoisomerase II/histidine kinase"/>
    <property type="match status" value="1"/>
</dbReference>
<dbReference type="NCBIfam" id="NF040691">
    <property type="entry name" value="MtrAB_MtrB"/>
    <property type="match status" value="1"/>
</dbReference>
<keyword evidence="20" id="KW-1185">Reference proteome</keyword>
<dbReference type="CDD" id="cd06225">
    <property type="entry name" value="HAMP"/>
    <property type="match status" value="1"/>
</dbReference>
<dbReference type="GO" id="GO:0030295">
    <property type="term" value="F:protein kinase activator activity"/>
    <property type="evidence" value="ECO:0007669"/>
    <property type="project" value="TreeGrafter"/>
</dbReference>
<dbReference type="GO" id="GO:0007234">
    <property type="term" value="P:osmosensory signaling via phosphorelay pathway"/>
    <property type="evidence" value="ECO:0007669"/>
    <property type="project" value="TreeGrafter"/>
</dbReference>
<dbReference type="InterPro" id="IPR036097">
    <property type="entry name" value="HisK_dim/P_sf"/>
</dbReference>
<dbReference type="SUPFAM" id="SSF47384">
    <property type="entry name" value="Homodimeric domain of signal transducing histidine kinase"/>
    <property type="match status" value="1"/>
</dbReference>
<dbReference type="Pfam" id="PF02518">
    <property type="entry name" value="HATPase_c"/>
    <property type="match status" value="1"/>
</dbReference>
<gene>
    <name evidence="19" type="ORF">FOE78_11080</name>
</gene>
<keyword evidence="11" id="KW-1133">Transmembrane helix</keyword>
<dbReference type="InterPro" id="IPR005467">
    <property type="entry name" value="His_kinase_dom"/>
</dbReference>
<keyword evidence="4" id="KW-1003">Cell membrane</keyword>
<evidence type="ECO:0000313" key="20">
    <source>
        <dbReference type="Proteomes" id="UP000319263"/>
    </source>
</evidence>
<dbReference type="FunFam" id="3.30.565.10:FF:000013">
    <property type="entry name" value="Two-component sensor histidine kinase"/>
    <property type="match status" value="1"/>
</dbReference>
<feature type="domain" description="HAMP" evidence="18">
    <location>
        <begin position="184"/>
        <end position="236"/>
    </location>
</feature>
<proteinExistence type="predicted"/>
<dbReference type="GO" id="GO:0005524">
    <property type="term" value="F:ATP binding"/>
    <property type="evidence" value="ECO:0007669"/>
    <property type="project" value="UniProtKB-KW"/>
</dbReference>
<reference evidence="19 20" key="1">
    <citation type="submission" date="2019-07" db="EMBL/GenBank/DDBJ databases">
        <title>Microlunatus dokdonensis sp. nov. isolated from the rhizospheric soil of the wild plant Elymus tsukushiensis.</title>
        <authorList>
            <person name="Ghim S.-Y."/>
            <person name="Hwang Y.-J."/>
            <person name="Son J.-S."/>
            <person name="Shin J.-H."/>
        </authorList>
    </citation>
    <scope>NUCLEOTIDE SEQUENCE [LARGE SCALE GENOMIC DNA]</scope>
    <source>
        <strain evidence="19 20">KUDC0627</strain>
    </source>
</reference>
<keyword evidence="9 19" id="KW-0418">Kinase</keyword>
<evidence type="ECO:0000259" key="17">
    <source>
        <dbReference type="PROSITE" id="PS50109"/>
    </source>
</evidence>
<dbReference type="GO" id="GO:0000156">
    <property type="term" value="F:phosphorelay response regulator activity"/>
    <property type="evidence" value="ECO:0007669"/>
    <property type="project" value="TreeGrafter"/>
</dbReference>
<keyword evidence="12" id="KW-0902">Two-component regulatory system</keyword>
<dbReference type="PROSITE" id="PS50885">
    <property type="entry name" value="HAMP"/>
    <property type="match status" value="1"/>
</dbReference>
<dbReference type="InterPro" id="IPR047669">
    <property type="entry name" value="MtrAB_MtrB"/>
</dbReference>
<evidence type="ECO:0000256" key="9">
    <source>
        <dbReference type="ARBA" id="ARBA00022777"/>
    </source>
</evidence>
<dbReference type="Pfam" id="PF00672">
    <property type="entry name" value="HAMP"/>
    <property type="match status" value="1"/>
</dbReference>
<keyword evidence="5" id="KW-0597">Phosphoprotein</keyword>
<dbReference type="CDD" id="cd00082">
    <property type="entry name" value="HisKA"/>
    <property type="match status" value="1"/>
</dbReference>
<dbReference type="InterPro" id="IPR050351">
    <property type="entry name" value="BphY/WalK/GraS-like"/>
</dbReference>
<dbReference type="PROSITE" id="PS50109">
    <property type="entry name" value="HIS_KIN"/>
    <property type="match status" value="1"/>
</dbReference>
<dbReference type="InterPro" id="IPR003661">
    <property type="entry name" value="HisK_dim/P_dom"/>
</dbReference>
<dbReference type="InterPro" id="IPR003594">
    <property type="entry name" value="HATPase_dom"/>
</dbReference>
<evidence type="ECO:0000259" key="18">
    <source>
        <dbReference type="PROSITE" id="PS50885"/>
    </source>
</evidence>
<evidence type="ECO:0000256" key="1">
    <source>
        <dbReference type="ARBA" id="ARBA00000085"/>
    </source>
</evidence>
<dbReference type="Proteomes" id="UP000319263">
    <property type="component" value="Chromosome"/>
</dbReference>
<dbReference type="KEGG" id="mik:FOE78_11080"/>
<dbReference type="SMART" id="SM00387">
    <property type="entry name" value="HATPase_c"/>
    <property type="match status" value="1"/>
</dbReference>
<dbReference type="InterPro" id="IPR004358">
    <property type="entry name" value="Sig_transdc_His_kin-like_C"/>
</dbReference>
<evidence type="ECO:0000256" key="11">
    <source>
        <dbReference type="ARBA" id="ARBA00022989"/>
    </source>
</evidence>
<dbReference type="Gene3D" id="6.10.340.10">
    <property type="match status" value="1"/>
</dbReference>
<sequence length="548" mass="59210">MVLGGVLLMQQAAIGVLNAKLSAATIQASQAARSAQSRLDALNIDSDTNINDTLAGILTDISDKSGSTGGYFVIVESQLGTQKSSDDILESSVPQNLRDQVKSHPGDTTLLTAPTEVHTLSGPDVPGRAFGTTLQVPGAEGPQVYIIFPMAQEAETLRYLQRAVLITGAVLVFLLTFIAGMVSRQVVSPIRAARRAAERLAAGNLEDRMLVKGKDDLARLAISMNYMASELQKQITQLEELSRVQQRFVTDVSHELRTPLTTVRMAAEMLYEAREDFDPVASRSAELLQVELDRFESLLTDLLEISRFDAGAAVLAPAETDVSELVERVVAANASVAEANHTEVRVHTPGPIMAEIDRRRIERVLRNLLVNALEHGEHRPIDIHVAADEDAVAIAVRDHGVGFQAAQAKQVFHRFWRADPSRERKIGGTGLGLSISMEDTRLHGGWLNAWGRPGRGAQFRVTLPRQAGAILQQSPLPLVPRDLISPLPAAPFEDESPTALPSGVDGPGAPGGHAQTRDSLTREDLTRDMLAGDNLAGTGSRTDHQEPR</sequence>
<dbReference type="InterPro" id="IPR036890">
    <property type="entry name" value="HATPase_C_sf"/>
</dbReference>
<evidence type="ECO:0000256" key="8">
    <source>
        <dbReference type="ARBA" id="ARBA00022741"/>
    </source>
</evidence>
<evidence type="ECO:0000313" key="19">
    <source>
        <dbReference type="EMBL" id="QDP98741.1"/>
    </source>
</evidence>
<dbReference type="PRINTS" id="PR00344">
    <property type="entry name" value="BCTRLSENSOR"/>
</dbReference>
<evidence type="ECO:0000256" key="15">
    <source>
        <dbReference type="ARBA" id="ARBA00039401"/>
    </source>
</evidence>
<evidence type="ECO:0000256" key="13">
    <source>
        <dbReference type="ARBA" id="ARBA00023136"/>
    </source>
</evidence>
<evidence type="ECO:0000256" key="12">
    <source>
        <dbReference type="ARBA" id="ARBA00023012"/>
    </source>
</evidence>
<dbReference type="SMART" id="SM00304">
    <property type="entry name" value="HAMP"/>
    <property type="match status" value="1"/>
</dbReference>
<keyword evidence="6" id="KW-0808">Transferase</keyword>
<feature type="compositionally biased region" description="Basic and acidic residues" evidence="16">
    <location>
        <begin position="515"/>
        <end position="527"/>
    </location>
</feature>
<dbReference type="SUPFAM" id="SSF158472">
    <property type="entry name" value="HAMP domain-like"/>
    <property type="match status" value="1"/>
</dbReference>
<dbReference type="FunFam" id="1.10.287.130:FF:000010">
    <property type="entry name" value="Two-component sensor histidine kinase"/>
    <property type="match status" value="1"/>
</dbReference>
<evidence type="ECO:0000256" key="7">
    <source>
        <dbReference type="ARBA" id="ARBA00022692"/>
    </source>
</evidence>
<dbReference type="Gene3D" id="1.10.287.130">
    <property type="match status" value="1"/>
</dbReference>
<dbReference type="EMBL" id="CP041692">
    <property type="protein sequence ID" value="QDP98741.1"/>
    <property type="molecule type" value="Genomic_DNA"/>
</dbReference>
<dbReference type="GO" id="GO:0005886">
    <property type="term" value="C:plasma membrane"/>
    <property type="evidence" value="ECO:0007669"/>
    <property type="project" value="UniProtKB-SubCell"/>
</dbReference>
<evidence type="ECO:0000256" key="14">
    <source>
        <dbReference type="ARBA" id="ARBA00035305"/>
    </source>
</evidence>
<dbReference type="SMART" id="SM00388">
    <property type="entry name" value="HisKA"/>
    <property type="match status" value="1"/>
</dbReference>
<feature type="region of interest" description="Disordered" evidence="16">
    <location>
        <begin position="487"/>
        <end position="548"/>
    </location>
</feature>
<dbReference type="Gene3D" id="3.30.565.10">
    <property type="entry name" value="Histidine kinase-like ATPase, C-terminal domain"/>
    <property type="match status" value="1"/>
</dbReference>
<keyword evidence="7" id="KW-0812">Transmembrane</keyword>
<evidence type="ECO:0000256" key="10">
    <source>
        <dbReference type="ARBA" id="ARBA00022840"/>
    </source>
</evidence>
<accession>A0A516Q6D4</accession>
<evidence type="ECO:0000256" key="16">
    <source>
        <dbReference type="SAM" id="MobiDB-lite"/>
    </source>
</evidence>
<organism evidence="19 20">
    <name type="scientific">Microlunatus elymi</name>
    <dbReference type="NCBI Taxonomy" id="2596828"/>
    <lineage>
        <taxon>Bacteria</taxon>
        <taxon>Bacillati</taxon>
        <taxon>Actinomycetota</taxon>
        <taxon>Actinomycetes</taxon>
        <taxon>Propionibacteriales</taxon>
        <taxon>Propionibacteriaceae</taxon>
        <taxon>Microlunatus</taxon>
    </lineage>
</organism>
<evidence type="ECO:0000256" key="2">
    <source>
        <dbReference type="ARBA" id="ARBA00004651"/>
    </source>
</evidence>
<evidence type="ECO:0000256" key="5">
    <source>
        <dbReference type="ARBA" id="ARBA00022553"/>
    </source>
</evidence>
<dbReference type="AlphaFoldDB" id="A0A516Q6D4"/>
<evidence type="ECO:0000256" key="3">
    <source>
        <dbReference type="ARBA" id="ARBA00012438"/>
    </source>
</evidence>
<keyword evidence="10" id="KW-0067">ATP-binding</keyword>
<comment type="subcellular location">
    <subcellularLocation>
        <location evidence="2">Cell membrane</location>
        <topology evidence="2">Multi-pass membrane protein</topology>
    </subcellularLocation>
</comment>
<comment type="catalytic activity">
    <reaction evidence="1">
        <text>ATP + protein L-histidine = ADP + protein N-phospho-L-histidine.</text>
        <dbReference type="EC" id="2.7.13.3"/>
    </reaction>
</comment>
<dbReference type="OrthoDB" id="9786919at2"/>
<keyword evidence="13" id="KW-0472">Membrane</keyword>
<dbReference type="EC" id="2.7.13.3" evidence="3"/>
<dbReference type="CDD" id="cd00075">
    <property type="entry name" value="HATPase"/>
    <property type="match status" value="1"/>
</dbReference>
<feature type="domain" description="Histidine kinase" evidence="17">
    <location>
        <begin position="251"/>
        <end position="467"/>
    </location>
</feature>
<dbReference type="InterPro" id="IPR003660">
    <property type="entry name" value="HAMP_dom"/>
</dbReference>